<dbReference type="STRING" id="37625.SAMN05660420_03009"/>
<dbReference type="Gene3D" id="2.160.20.10">
    <property type="entry name" value="Single-stranded right-handed beta-helix, Pectin lyase-like"/>
    <property type="match status" value="1"/>
</dbReference>
<name>A0A1H4DMZ5_9BACT</name>
<dbReference type="Proteomes" id="UP000199409">
    <property type="component" value="Unassembled WGS sequence"/>
</dbReference>
<proteinExistence type="predicted"/>
<dbReference type="Pfam" id="PF05860">
    <property type="entry name" value="TPS"/>
    <property type="match status" value="1"/>
</dbReference>
<evidence type="ECO:0000256" key="1">
    <source>
        <dbReference type="SAM" id="MobiDB-lite"/>
    </source>
</evidence>
<feature type="signal peptide" evidence="2">
    <location>
        <begin position="1"/>
        <end position="41"/>
    </location>
</feature>
<keyword evidence="5" id="KW-1185">Reference proteome</keyword>
<accession>A0A1H4DMZ5</accession>
<reference evidence="4 5" key="1">
    <citation type="submission" date="2016-10" db="EMBL/GenBank/DDBJ databases">
        <authorList>
            <person name="de Groot N.N."/>
        </authorList>
    </citation>
    <scope>NUCLEOTIDE SEQUENCE [LARGE SCALE GENOMIC DNA]</scope>
    <source>
        <strain evidence="4 5">DSM 7343</strain>
    </source>
</reference>
<feature type="region of interest" description="Disordered" evidence="1">
    <location>
        <begin position="700"/>
        <end position="741"/>
    </location>
</feature>
<dbReference type="NCBIfam" id="NF012204">
    <property type="entry name" value="adhes_FxxPxG"/>
    <property type="match status" value="1"/>
</dbReference>
<feature type="non-terminal residue" evidence="4">
    <location>
        <position position="741"/>
    </location>
</feature>
<sequence length="741" mass="74447">MGKTGKVQYRGIFFQFNTSKRRKLVTLLTLCHFFFANFAWAAEIVIDGQTATSLATVDHVTDVTTATIRNNTAFNSFSTFNVSSGDVVNLYLPGTTTNLMNLVHSEQSTINGLLNSIKDGQIGGHVFFANPHGVIIGNQGIINVGALSISTPTQSFMDSFFLGAGDPQQESVDMLLDGSVPLNGNGLISVAGELNSIGDITLLGGSVNNSGVIASGASFSGSAPTFSDVVNVNDLQSAAKIEVVGGDIYIRAENAVTVDGGTIAANGVGESNKAGDIDIHAQAVTLSSGAELYSYNDDAQLQAGDVTLAAVDQADHEQIAVIDSTNAAVAITDTTIRAGSIAISADSSMTASAAGTPVDLAVDAAIVDVSSVASVELNDSHLTTETGALTVAATSTVAADTQADASSTSLPVSGDAAVATTIVDSSAVSHIGGDTILNLAQELDLSSNNKVTVNTTADGSTGGDLAAGGSAAVTVVKRSEAKAYIDGNAELINQPDINVTAESLNNIKTVAKSTSKGASENSEGTQDNLDKYGPETTETDDQGSSKVTLAGALAVTDMANANTQAYVDLTTDDDSNVQTGMGALTVSAKSLSNSSANADGSATQGDVGVGVAVAVNIGNENNRAYIGENTDIAATSVDVAATMADYTTSEGDADTASSYLATATSGSGSKNVGVAGALGLNVSVNTTEAAIKTGAQVDAGSGHVNLESNNNTEATVESKASVKNSGGDEPAAVGVGASVGL</sequence>
<evidence type="ECO:0000313" key="4">
    <source>
        <dbReference type="EMBL" id="SEA74114.1"/>
    </source>
</evidence>
<feature type="compositionally biased region" description="Polar residues" evidence="1">
    <location>
        <begin position="512"/>
        <end position="527"/>
    </location>
</feature>
<dbReference type="OrthoDB" id="6721845at2"/>
<dbReference type="SUPFAM" id="SSF51126">
    <property type="entry name" value="Pectin lyase-like"/>
    <property type="match status" value="1"/>
</dbReference>
<dbReference type="AlphaFoldDB" id="A0A1H4DMZ5"/>
<dbReference type="InterPro" id="IPR012334">
    <property type="entry name" value="Pectin_lyas_fold"/>
</dbReference>
<dbReference type="NCBIfam" id="TIGR01901">
    <property type="entry name" value="adhes_NPXG"/>
    <property type="match status" value="1"/>
</dbReference>
<feature type="compositionally biased region" description="Polar residues" evidence="1">
    <location>
        <begin position="706"/>
        <end position="715"/>
    </location>
</feature>
<dbReference type="EMBL" id="FNQN01000011">
    <property type="protein sequence ID" value="SEA74114.1"/>
    <property type="molecule type" value="Genomic_DNA"/>
</dbReference>
<protein>
    <submittedName>
        <fullName evidence="4">Filamentous hemagglutinin family N-terminal domain-containing protein</fullName>
    </submittedName>
</protein>
<evidence type="ECO:0000256" key="2">
    <source>
        <dbReference type="SAM" id="SignalP"/>
    </source>
</evidence>
<feature type="domain" description="Filamentous haemagglutinin FhaB/tRNA nuclease CdiA-like TPS" evidence="3">
    <location>
        <begin position="44"/>
        <end position="277"/>
    </location>
</feature>
<evidence type="ECO:0000313" key="5">
    <source>
        <dbReference type="Proteomes" id="UP000199409"/>
    </source>
</evidence>
<keyword evidence="2" id="KW-0732">Signal</keyword>
<dbReference type="RefSeq" id="WP_139167586.1">
    <property type="nucleotide sequence ID" value="NZ_FNQN01000011.1"/>
</dbReference>
<organism evidence="4 5">
    <name type="scientific">Desulfuromusa kysingii</name>
    <dbReference type="NCBI Taxonomy" id="37625"/>
    <lineage>
        <taxon>Bacteria</taxon>
        <taxon>Pseudomonadati</taxon>
        <taxon>Thermodesulfobacteriota</taxon>
        <taxon>Desulfuromonadia</taxon>
        <taxon>Desulfuromonadales</taxon>
        <taxon>Geopsychrobacteraceae</taxon>
        <taxon>Desulfuromusa</taxon>
    </lineage>
</organism>
<evidence type="ECO:0000259" key="3">
    <source>
        <dbReference type="Pfam" id="PF05860"/>
    </source>
</evidence>
<gene>
    <name evidence="4" type="ORF">SAMN05660420_03009</name>
</gene>
<feature type="region of interest" description="Disordered" evidence="1">
    <location>
        <begin position="512"/>
        <end position="544"/>
    </location>
</feature>
<dbReference type="InterPro" id="IPR008638">
    <property type="entry name" value="FhaB/CdiA-like_TPS"/>
</dbReference>
<feature type="chain" id="PRO_5011570172" evidence="2">
    <location>
        <begin position="42"/>
        <end position="741"/>
    </location>
</feature>
<dbReference type="InterPro" id="IPR011050">
    <property type="entry name" value="Pectin_lyase_fold/virulence"/>
</dbReference>